<evidence type="ECO:0000256" key="1">
    <source>
        <dbReference type="ARBA" id="ARBA00022801"/>
    </source>
</evidence>
<dbReference type="InterPro" id="IPR001932">
    <property type="entry name" value="PPM-type_phosphatase-like_dom"/>
</dbReference>
<dbReference type="RefSeq" id="WP_013687212.1">
    <property type="nucleotide sequence ID" value="NC_015321.1"/>
</dbReference>
<dbReference type="eggNOG" id="COG2208">
    <property type="taxonomic scope" value="Bacteria"/>
</dbReference>
<dbReference type="AlphaFoldDB" id="F2ID48"/>
<keyword evidence="2" id="KW-0175">Coiled coil</keyword>
<accession>F2ID48</accession>
<dbReference type="InterPro" id="IPR052016">
    <property type="entry name" value="Bact_Sigma-Reg"/>
</dbReference>
<sequence length="416" mass="48230">MIKIEKRIASLESQVELGEFRLNSLLELTRAIAINQSIEQIVRMFEFVMREQLGFDHFLLFNKENQWSPLLKIGLKSKVKDISVEKELYRFREITVIESSYSPIIDEFDIIVPVFHKDKPLAYLLIAGIEGTGIKKSETLADMRFVQTLTNMVVMAIENKRMAREELKRERLKKELEVASEMQKLLFPSDLPSNKQMDISAKYIPRHEVGGDYYDFIPLGESKYVICIADVSGKGISAAMLMANFQATIRTFYSTVHQIRPFSLEFLIEELNKKVMTSAKGEKFITFFIAVYNAETRELDYVNAGHNQPIITNGKEKKLLDIGCVGLGMFEEMPFIQVGKEILKPNTTLILYTDGVVELEDEKNEHFELERLIKIYHNFYRLSMEDMNNIVFSKLDEWRGNRKLVDDTAIFSCRFF</sequence>
<dbReference type="PANTHER" id="PTHR43156:SF2">
    <property type="entry name" value="STAGE II SPORULATION PROTEIN E"/>
    <property type="match status" value="1"/>
</dbReference>
<dbReference type="GO" id="GO:0016791">
    <property type="term" value="F:phosphatase activity"/>
    <property type="evidence" value="ECO:0007669"/>
    <property type="project" value="TreeGrafter"/>
</dbReference>
<dbReference type="HOGENOM" id="CLU_000445_43_6_10"/>
<gene>
    <name evidence="4" type="ordered locus">Fluta_2457</name>
</gene>
<dbReference type="Gene3D" id="3.60.40.10">
    <property type="entry name" value="PPM-type phosphatase domain"/>
    <property type="match status" value="1"/>
</dbReference>
<evidence type="ECO:0000256" key="2">
    <source>
        <dbReference type="SAM" id="Coils"/>
    </source>
</evidence>
<name>F2ID48_FLUTR</name>
<organism evidence="4 5">
    <name type="scientific">Fluviicola taffensis (strain DSM 16823 / NCIMB 13979 / RW262)</name>
    <dbReference type="NCBI Taxonomy" id="755732"/>
    <lineage>
        <taxon>Bacteria</taxon>
        <taxon>Pseudomonadati</taxon>
        <taxon>Bacteroidota</taxon>
        <taxon>Flavobacteriia</taxon>
        <taxon>Flavobacteriales</taxon>
        <taxon>Crocinitomicaceae</taxon>
        <taxon>Fluviicola</taxon>
    </lineage>
</organism>
<evidence type="ECO:0000259" key="3">
    <source>
        <dbReference type="SMART" id="SM00331"/>
    </source>
</evidence>
<evidence type="ECO:0000313" key="5">
    <source>
        <dbReference type="Proteomes" id="UP000007463"/>
    </source>
</evidence>
<keyword evidence="5" id="KW-1185">Reference proteome</keyword>
<reference evidence="4 5" key="1">
    <citation type="journal article" date="2011" name="Stand. Genomic Sci.">
        <title>Complete genome sequence of the gliding freshwater bacterium Fluviicola taffensis type strain (RW262).</title>
        <authorList>
            <person name="Woyke T."/>
            <person name="Chertkov O."/>
            <person name="Lapidus A."/>
            <person name="Nolan M."/>
            <person name="Lucas S."/>
            <person name="Del Rio T.G."/>
            <person name="Tice H."/>
            <person name="Cheng J.F."/>
            <person name="Tapia R."/>
            <person name="Han C."/>
            <person name="Goodwin L."/>
            <person name="Pitluck S."/>
            <person name="Liolios K."/>
            <person name="Pagani I."/>
            <person name="Ivanova N."/>
            <person name="Huntemann M."/>
            <person name="Mavromatis K."/>
            <person name="Mikhailova N."/>
            <person name="Pati A."/>
            <person name="Chen A."/>
            <person name="Palaniappan K."/>
            <person name="Land M."/>
            <person name="Hauser L."/>
            <person name="Brambilla E.M."/>
            <person name="Rohde M."/>
            <person name="Mwirichia R."/>
            <person name="Sikorski J."/>
            <person name="Tindall B.J."/>
            <person name="Goker M."/>
            <person name="Bristow J."/>
            <person name="Eisen J.A."/>
            <person name="Markowitz V."/>
            <person name="Hugenholtz P."/>
            <person name="Klenk H.P."/>
            <person name="Kyrpides N.C."/>
        </authorList>
    </citation>
    <scope>NUCLEOTIDE SEQUENCE [LARGE SCALE GENOMIC DNA]</scope>
    <source>
        <strain evidence="5">DSM 16823 / RW262 / RW262</strain>
    </source>
</reference>
<evidence type="ECO:0000313" key="4">
    <source>
        <dbReference type="EMBL" id="AEA44442.1"/>
    </source>
</evidence>
<dbReference type="PANTHER" id="PTHR43156">
    <property type="entry name" value="STAGE II SPORULATION PROTEIN E-RELATED"/>
    <property type="match status" value="1"/>
</dbReference>
<dbReference type="Gene3D" id="3.30.450.40">
    <property type="match status" value="1"/>
</dbReference>
<protein>
    <submittedName>
        <fullName evidence="4">Protein serine/threonine phosphatase</fullName>
    </submittedName>
</protein>
<reference evidence="5" key="2">
    <citation type="submission" date="2011-02" db="EMBL/GenBank/DDBJ databases">
        <title>The complete genome of Fluviicola taffensis DSM 16823.</title>
        <authorList>
            <consortium name="US DOE Joint Genome Institute (JGI-PGF)"/>
            <person name="Lucas S."/>
            <person name="Copeland A."/>
            <person name="Lapidus A."/>
            <person name="Bruce D."/>
            <person name="Goodwin L."/>
            <person name="Pitluck S."/>
            <person name="Kyrpides N."/>
            <person name="Mavromatis K."/>
            <person name="Ivanova N."/>
            <person name="Mikhailova N."/>
            <person name="Pagani I."/>
            <person name="Chertkov O."/>
            <person name="Detter J.C."/>
            <person name="Han C."/>
            <person name="Tapia R."/>
            <person name="Land M."/>
            <person name="Hauser L."/>
            <person name="Markowitz V."/>
            <person name="Cheng J.-F."/>
            <person name="Hugenholtz P."/>
            <person name="Woyke T."/>
            <person name="Wu D."/>
            <person name="Tindall B."/>
            <person name="Pomrenke H.G."/>
            <person name="Brambilla E."/>
            <person name="Klenk H.-P."/>
            <person name="Eisen J.A."/>
        </authorList>
    </citation>
    <scope>NUCLEOTIDE SEQUENCE [LARGE SCALE GENOMIC DNA]</scope>
    <source>
        <strain evidence="5">DSM 16823 / RW262 / RW262</strain>
    </source>
</reference>
<dbReference type="InterPro" id="IPR036457">
    <property type="entry name" value="PPM-type-like_dom_sf"/>
</dbReference>
<dbReference type="EMBL" id="CP002542">
    <property type="protein sequence ID" value="AEA44442.1"/>
    <property type="molecule type" value="Genomic_DNA"/>
</dbReference>
<proteinExistence type="predicted"/>
<dbReference type="SMART" id="SM00331">
    <property type="entry name" value="PP2C_SIG"/>
    <property type="match status" value="1"/>
</dbReference>
<dbReference type="InterPro" id="IPR029016">
    <property type="entry name" value="GAF-like_dom_sf"/>
</dbReference>
<dbReference type="OrthoDB" id="9763484at2"/>
<feature type="domain" description="PPM-type phosphatase" evidence="3">
    <location>
        <begin position="194"/>
        <end position="415"/>
    </location>
</feature>
<feature type="coiled-coil region" evidence="2">
    <location>
        <begin position="155"/>
        <end position="184"/>
    </location>
</feature>
<keyword evidence="1" id="KW-0378">Hydrolase</keyword>
<dbReference type="SUPFAM" id="SSF55781">
    <property type="entry name" value="GAF domain-like"/>
    <property type="match status" value="1"/>
</dbReference>
<dbReference type="Pfam" id="PF07228">
    <property type="entry name" value="SpoIIE"/>
    <property type="match status" value="1"/>
</dbReference>
<dbReference type="Proteomes" id="UP000007463">
    <property type="component" value="Chromosome"/>
</dbReference>
<dbReference type="STRING" id="755732.Fluta_2457"/>
<dbReference type="KEGG" id="fte:Fluta_2457"/>